<feature type="region of interest" description="Disordered" evidence="1">
    <location>
        <begin position="1"/>
        <end position="32"/>
    </location>
</feature>
<protein>
    <submittedName>
        <fullName evidence="2">Uncharacterized protein</fullName>
    </submittedName>
</protein>
<name>A0ABR1U295_9PEZI</name>
<reference evidence="2 3" key="1">
    <citation type="submission" date="2023-01" db="EMBL/GenBank/DDBJ databases">
        <title>Analysis of 21 Apiospora genomes using comparative genomics revels a genus with tremendous synthesis potential of carbohydrate active enzymes and secondary metabolites.</title>
        <authorList>
            <person name="Sorensen T."/>
        </authorList>
    </citation>
    <scope>NUCLEOTIDE SEQUENCE [LARGE SCALE GENOMIC DNA]</scope>
    <source>
        <strain evidence="2 3">CBS 83171</strain>
    </source>
</reference>
<sequence length="274" mass="29948">MRGKRIVPANNPPTDSGDEDTEPEWDDEASVTGSGKDFLAATDAQVTLPTYSVKAKSSSQAAWGFSPDPPPMMFLDVLLQICADFREARLILFEIARRSTSLFAAASRRGGLKLNGAALELDKALCEAIKELKFSAEVGRGSYDAIKHKQISQSFASNQQIKDALGERSAICDVVAFLSLYVLTDGTATANRSLRRVEKTVRDGVVETLKTGMIHNEQEIDYDGIHKQTELNKKEAQEACRTLHGVAEDVSSTLRYQPVNNGSPVEDARINTPE</sequence>
<organism evidence="2 3">
    <name type="scientific">Apiospora saccharicola</name>
    <dbReference type="NCBI Taxonomy" id="335842"/>
    <lineage>
        <taxon>Eukaryota</taxon>
        <taxon>Fungi</taxon>
        <taxon>Dikarya</taxon>
        <taxon>Ascomycota</taxon>
        <taxon>Pezizomycotina</taxon>
        <taxon>Sordariomycetes</taxon>
        <taxon>Xylariomycetidae</taxon>
        <taxon>Amphisphaeriales</taxon>
        <taxon>Apiosporaceae</taxon>
        <taxon>Apiospora</taxon>
    </lineage>
</organism>
<evidence type="ECO:0000313" key="2">
    <source>
        <dbReference type="EMBL" id="KAK8053027.1"/>
    </source>
</evidence>
<accession>A0ABR1U295</accession>
<dbReference type="EMBL" id="JAQQWM010000008">
    <property type="protein sequence ID" value="KAK8053027.1"/>
    <property type="molecule type" value="Genomic_DNA"/>
</dbReference>
<keyword evidence="3" id="KW-1185">Reference proteome</keyword>
<feature type="compositionally biased region" description="Acidic residues" evidence="1">
    <location>
        <begin position="16"/>
        <end position="29"/>
    </location>
</feature>
<proteinExistence type="predicted"/>
<gene>
    <name evidence="2" type="ORF">PG996_012328</name>
</gene>
<evidence type="ECO:0000256" key="1">
    <source>
        <dbReference type="SAM" id="MobiDB-lite"/>
    </source>
</evidence>
<dbReference type="Proteomes" id="UP001446871">
    <property type="component" value="Unassembled WGS sequence"/>
</dbReference>
<evidence type="ECO:0000313" key="3">
    <source>
        <dbReference type="Proteomes" id="UP001446871"/>
    </source>
</evidence>
<comment type="caution">
    <text evidence="2">The sequence shown here is derived from an EMBL/GenBank/DDBJ whole genome shotgun (WGS) entry which is preliminary data.</text>
</comment>